<evidence type="ECO:0000256" key="1">
    <source>
        <dbReference type="ARBA" id="ARBA00000452"/>
    </source>
</evidence>
<dbReference type="EMBL" id="JBAMMX010000009">
    <property type="protein sequence ID" value="KAK6933203.1"/>
    <property type="molecule type" value="Genomic_DNA"/>
</dbReference>
<dbReference type="GO" id="GO:0006635">
    <property type="term" value="P:fatty acid beta-oxidation"/>
    <property type="evidence" value="ECO:0007669"/>
    <property type="project" value="TreeGrafter"/>
</dbReference>
<evidence type="ECO:0000313" key="8">
    <source>
        <dbReference type="EMBL" id="KAK6933203.1"/>
    </source>
</evidence>
<keyword evidence="7" id="KW-0812">Transmembrane</keyword>
<dbReference type="Gene3D" id="3.90.226.10">
    <property type="entry name" value="2-enoyl-CoA Hydratase, Chain A, domain 1"/>
    <property type="match status" value="1"/>
</dbReference>
<keyword evidence="7" id="KW-0472">Membrane</keyword>
<name>A0AAN8VDT1_9MAGN</name>
<evidence type="ECO:0000256" key="2">
    <source>
        <dbReference type="ARBA" id="ARBA00000765"/>
    </source>
</evidence>
<comment type="similarity">
    <text evidence="4">Belongs to the enoyl-CoA hydratase/isomerase family.</text>
</comment>
<dbReference type="EC" id="5.3.3.8" evidence="5"/>
<dbReference type="PANTHER" id="PTHR11941:SF84">
    <property type="entry name" value="ENOYL-COA DELTA ISOMERASE 1, PEROXISOMAL"/>
    <property type="match status" value="1"/>
</dbReference>
<evidence type="ECO:0000256" key="4">
    <source>
        <dbReference type="ARBA" id="ARBA00005254"/>
    </source>
</evidence>
<dbReference type="InterPro" id="IPR029045">
    <property type="entry name" value="ClpP/crotonase-like_dom_sf"/>
</dbReference>
<dbReference type="PANTHER" id="PTHR11941">
    <property type="entry name" value="ENOYL-COA HYDRATASE-RELATED"/>
    <property type="match status" value="1"/>
</dbReference>
<dbReference type="Pfam" id="PF00378">
    <property type="entry name" value="ECH_1"/>
    <property type="match status" value="1"/>
</dbReference>
<dbReference type="AlphaFoldDB" id="A0AAN8VDT1"/>
<reference evidence="8 9" key="1">
    <citation type="submission" date="2023-12" db="EMBL/GenBank/DDBJ databases">
        <title>A high-quality genome assembly for Dillenia turbinata (Dilleniales).</title>
        <authorList>
            <person name="Chanderbali A."/>
        </authorList>
    </citation>
    <scope>NUCLEOTIDE SEQUENCE [LARGE SCALE GENOMIC DNA]</scope>
    <source>
        <strain evidence="8">LSX21</strain>
        <tissue evidence="8">Leaf</tissue>
    </source>
</reference>
<protein>
    <recommendedName>
        <fullName evidence="5">Delta(3)-Delta(2)-enoyl-CoA isomerase</fullName>
        <ecNumber evidence="5">5.3.3.8</ecNumber>
    </recommendedName>
</protein>
<proteinExistence type="inferred from homology"/>
<evidence type="ECO:0000256" key="5">
    <source>
        <dbReference type="ARBA" id="ARBA00012064"/>
    </source>
</evidence>
<keyword evidence="9" id="KW-1185">Reference proteome</keyword>
<comment type="caution">
    <text evidence="8">The sequence shown here is derived from an EMBL/GenBank/DDBJ whole genome shotgun (WGS) entry which is preliminary data.</text>
</comment>
<dbReference type="InterPro" id="IPR001753">
    <property type="entry name" value="Enoyl-CoA_hydra/iso"/>
</dbReference>
<keyword evidence="6" id="KW-0443">Lipid metabolism</keyword>
<evidence type="ECO:0000256" key="7">
    <source>
        <dbReference type="SAM" id="Phobius"/>
    </source>
</evidence>
<dbReference type="SUPFAM" id="SSF52096">
    <property type="entry name" value="ClpP/crotonase"/>
    <property type="match status" value="1"/>
</dbReference>
<dbReference type="GO" id="GO:0004165">
    <property type="term" value="F:delta(3)-delta(2)-enoyl-CoA isomerase activity"/>
    <property type="evidence" value="ECO:0007669"/>
    <property type="project" value="UniProtKB-EC"/>
</dbReference>
<accession>A0AAN8VDT1</accession>
<dbReference type="GO" id="GO:0005777">
    <property type="term" value="C:peroxisome"/>
    <property type="evidence" value="ECO:0007669"/>
    <property type="project" value="TreeGrafter"/>
</dbReference>
<comment type="catalytic activity">
    <reaction evidence="1">
        <text>a (3Z)-enoyl-CoA = a 4-saturated (2E)-enoyl-CoA</text>
        <dbReference type="Rhea" id="RHEA:45900"/>
        <dbReference type="ChEBI" id="CHEBI:85097"/>
        <dbReference type="ChEBI" id="CHEBI:85489"/>
        <dbReference type="EC" id="5.3.3.8"/>
    </reaction>
</comment>
<evidence type="ECO:0000256" key="3">
    <source>
        <dbReference type="ARBA" id="ARBA00005005"/>
    </source>
</evidence>
<organism evidence="8 9">
    <name type="scientific">Dillenia turbinata</name>
    <dbReference type="NCBI Taxonomy" id="194707"/>
    <lineage>
        <taxon>Eukaryota</taxon>
        <taxon>Viridiplantae</taxon>
        <taxon>Streptophyta</taxon>
        <taxon>Embryophyta</taxon>
        <taxon>Tracheophyta</taxon>
        <taxon>Spermatophyta</taxon>
        <taxon>Magnoliopsida</taxon>
        <taxon>eudicotyledons</taxon>
        <taxon>Gunneridae</taxon>
        <taxon>Pentapetalae</taxon>
        <taxon>Dilleniales</taxon>
        <taxon>Dilleniaceae</taxon>
        <taxon>Dillenia</taxon>
    </lineage>
</organism>
<gene>
    <name evidence="8" type="ORF">RJ641_036097</name>
</gene>
<dbReference type="FunFam" id="3.90.226.10:FF:000049">
    <property type="entry name" value="Enoyl-CoA delta isomerase 3"/>
    <property type="match status" value="1"/>
</dbReference>
<evidence type="ECO:0000256" key="6">
    <source>
        <dbReference type="ARBA" id="ARBA00023098"/>
    </source>
</evidence>
<evidence type="ECO:0000313" key="9">
    <source>
        <dbReference type="Proteomes" id="UP001370490"/>
    </source>
</evidence>
<feature type="transmembrane region" description="Helical" evidence="7">
    <location>
        <begin position="92"/>
        <end position="114"/>
    </location>
</feature>
<dbReference type="CDD" id="cd06558">
    <property type="entry name" value="crotonase-like"/>
    <property type="match status" value="1"/>
</dbReference>
<comment type="catalytic activity">
    <reaction evidence="2">
        <text>a (3E)-enoyl-CoA = a 4-saturated (2E)-enoyl-CoA</text>
        <dbReference type="Rhea" id="RHEA:45228"/>
        <dbReference type="ChEBI" id="CHEBI:58521"/>
        <dbReference type="ChEBI" id="CHEBI:85097"/>
        <dbReference type="EC" id="5.3.3.8"/>
    </reaction>
</comment>
<sequence length="238" mass="26358">MCSLERNGYIFILTLTGLDEHRFNPELIDSVKSTLNQLKSQISPSSSYALITTAQGKYFSNGFDFAWTKASKERIQFVFSQFGSLLSEFLSLPMPTIAAVTGHAAAVGFIFALAHDYIVMRRDRGFLYFSELDLGMVIPARAMSLIRAKIGAPKHRRLAVLRGGKITASMAVEMGLVDSAHDGAKETLEAAVKLGTGLVERKWNGHVYAENRKMLLGNVWDWKPVELVDGEKKVASRL</sequence>
<keyword evidence="7" id="KW-1133">Transmembrane helix</keyword>
<comment type="pathway">
    <text evidence="3">Lipid metabolism; fatty acid beta-oxidation.</text>
</comment>
<dbReference type="Proteomes" id="UP001370490">
    <property type="component" value="Unassembled WGS sequence"/>
</dbReference>